<keyword evidence="2" id="KW-1185">Reference proteome</keyword>
<dbReference type="EMBL" id="JTHP01000022">
    <property type="protein sequence ID" value="KJD45227.1"/>
    <property type="molecule type" value="Genomic_DNA"/>
</dbReference>
<dbReference type="RefSeq" id="WP_044646449.1">
    <property type="nucleotide sequence ID" value="NZ_JTHP01000022.1"/>
</dbReference>
<evidence type="ECO:0000313" key="2">
    <source>
        <dbReference type="Proteomes" id="UP000032534"/>
    </source>
</evidence>
<evidence type="ECO:0000313" key="1">
    <source>
        <dbReference type="EMBL" id="KJD45227.1"/>
    </source>
</evidence>
<name>A0A0D7X5B6_9BACL</name>
<organism evidence="1 2">
    <name type="scientific">Paenibacillus terrae</name>
    <dbReference type="NCBI Taxonomy" id="159743"/>
    <lineage>
        <taxon>Bacteria</taxon>
        <taxon>Bacillati</taxon>
        <taxon>Bacillota</taxon>
        <taxon>Bacilli</taxon>
        <taxon>Bacillales</taxon>
        <taxon>Paenibacillaceae</taxon>
        <taxon>Paenibacillus</taxon>
    </lineage>
</organism>
<dbReference type="PATRIC" id="fig|159743.3.peg.2793"/>
<gene>
    <name evidence="1" type="ORF">QD47_12535</name>
</gene>
<dbReference type="Proteomes" id="UP000032534">
    <property type="component" value="Unassembled WGS sequence"/>
</dbReference>
<protein>
    <submittedName>
        <fullName evidence="1">Uncharacterized protein</fullName>
    </submittedName>
</protein>
<accession>A0A0D7X5B6</accession>
<dbReference type="AlphaFoldDB" id="A0A0D7X5B6"/>
<reference evidence="1 2" key="1">
    <citation type="submission" date="2014-11" db="EMBL/GenBank/DDBJ databases">
        <title>Draft Genome Sequences of Paenibacillus polymyxa NRRL B-30509 and Paenibacillus terrae NRRL B-30644, Strains from a Poultry Environment that Produce Tridecaptin A and Paenicidins.</title>
        <authorList>
            <person name="van Belkum M.J."/>
            <person name="Lohans C.T."/>
            <person name="Vederas J.C."/>
        </authorList>
    </citation>
    <scope>NUCLEOTIDE SEQUENCE [LARGE SCALE GENOMIC DNA]</scope>
    <source>
        <strain evidence="1 2">NRRL B-30644</strain>
    </source>
</reference>
<proteinExistence type="predicted"/>
<comment type="caution">
    <text evidence="1">The sequence shown here is derived from an EMBL/GenBank/DDBJ whole genome shotgun (WGS) entry which is preliminary data.</text>
</comment>
<sequence length="80" mass="8918">MSAWIEIGAEKSEAYSAYSVALHMSAWIEMSGNIRGRPEYDVALHVSAWIEIRTKNGEKSPSLIVALHVSAWIEIVFPCL</sequence>